<dbReference type="InterPro" id="IPR025161">
    <property type="entry name" value="IS402-like_dom"/>
</dbReference>
<protein>
    <submittedName>
        <fullName evidence="2">Transposase</fullName>
    </submittedName>
</protein>
<reference evidence="2" key="1">
    <citation type="submission" date="2020-08" db="EMBL/GenBank/DDBJ databases">
        <authorList>
            <person name="Hu Y."/>
            <person name="Nguyen S.V."/>
            <person name="Li F."/>
            <person name="Fanning S."/>
        </authorList>
    </citation>
    <scope>NUCLEOTIDE SEQUENCE</scope>
    <source>
        <strain evidence="2">SYSU D8009</strain>
    </source>
</reference>
<evidence type="ECO:0000313" key="3">
    <source>
        <dbReference type="Proteomes" id="UP000600101"/>
    </source>
</evidence>
<dbReference type="PANTHER" id="PTHR46637:SF1">
    <property type="entry name" value="BLL5188 PROTEIN"/>
    <property type="match status" value="1"/>
</dbReference>
<dbReference type="RefSeq" id="WP_186771396.1">
    <property type="nucleotide sequence ID" value="NZ_JACOMF010000017.1"/>
</dbReference>
<sequence length="197" mass="22049">MRHFTPRRPWTPLTDTEWAALAPHLPRADPSASRTAGRPIADPRARMDAMLYACVTGCPWGELPETDAKPLSIARHFRRLAHAGVWSRLLRALTAADAASALRAMEYWICRLARRAMRMLGMEGIDLARQLGLLSALPMLPWFMPNRDLSQSLLATIDEVLNRLPRQRPPPGLLTLLGKCLQHAGGRQVWSKRLAPP</sequence>
<dbReference type="InterPro" id="IPR052909">
    <property type="entry name" value="Transposase_6_like"/>
</dbReference>
<dbReference type="EMBL" id="JACOMF010000017">
    <property type="protein sequence ID" value="MBC4016625.1"/>
    <property type="molecule type" value="Genomic_DNA"/>
</dbReference>
<dbReference type="AlphaFoldDB" id="A0A9X0QZ94"/>
<accession>A0A9X0QZ94</accession>
<proteinExistence type="predicted"/>
<dbReference type="Pfam" id="PF13340">
    <property type="entry name" value="DUF4096"/>
    <property type="match status" value="1"/>
</dbReference>
<name>A0A9X0QZ94_9PROT</name>
<feature type="domain" description="Insertion element IS402-like" evidence="1">
    <location>
        <begin position="13"/>
        <end position="89"/>
    </location>
</feature>
<organism evidence="2 3">
    <name type="scientific">Siccirubricoccus deserti</name>
    <dbReference type="NCBI Taxonomy" id="2013562"/>
    <lineage>
        <taxon>Bacteria</taxon>
        <taxon>Pseudomonadati</taxon>
        <taxon>Pseudomonadota</taxon>
        <taxon>Alphaproteobacteria</taxon>
        <taxon>Acetobacterales</taxon>
        <taxon>Roseomonadaceae</taxon>
        <taxon>Siccirubricoccus</taxon>
    </lineage>
</organism>
<keyword evidence="3" id="KW-1185">Reference proteome</keyword>
<evidence type="ECO:0000313" key="2">
    <source>
        <dbReference type="EMBL" id="MBC4016625.1"/>
    </source>
</evidence>
<evidence type="ECO:0000259" key="1">
    <source>
        <dbReference type="Pfam" id="PF13340"/>
    </source>
</evidence>
<dbReference type="PANTHER" id="PTHR46637">
    <property type="entry name" value="TIS1421-TRANSPOSASE PROTEIN A"/>
    <property type="match status" value="1"/>
</dbReference>
<gene>
    <name evidence="2" type="ORF">H7965_14985</name>
</gene>
<dbReference type="Proteomes" id="UP000600101">
    <property type="component" value="Unassembled WGS sequence"/>
</dbReference>
<comment type="caution">
    <text evidence="2">The sequence shown here is derived from an EMBL/GenBank/DDBJ whole genome shotgun (WGS) entry which is preliminary data.</text>
</comment>